<evidence type="ECO:0000256" key="4">
    <source>
        <dbReference type="ARBA" id="ARBA00022989"/>
    </source>
</evidence>
<dbReference type="GO" id="GO:0016020">
    <property type="term" value="C:membrane"/>
    <property type="evidence" value="ECO:0007669"/>
    <property type="project" value="UniProtKB-SubCell"/>
</dbReference>
<keyword evidence="3 6" id="KW-0812">Transmembrane</keyword>
<keyword evidence="8" id="KW-1185">Reference proteome</keyword>
<feature type="transmembrane region" description="Helical" evidence="6">
    <location>
        <begin position="243"/>
        <end position="270"/>
    </location>
</feature>
<accession>A0A239H8M8</accession>
<feature type="transmembrane region" description="Helical" evidence="6">
    <location>
        <begin position="12"/>
        <end position="30"/>
    </location>
</feature>
<dbReference type="Proteomes" id="UP000198426">
    <property type="component" value="Unassembled WGS sequence"/>
</dbReference>
<dbReference type="RefSeq" id="WP_089232876.1">
    <property type="nucleotide sequence ID" value="NZ_FZOY01000003.1"/>
</dbReference>
<reference evidence="7 8" key="1">
    <citation type="submission" date="2017-06" db="EMBL/GenBank/DDBJ databases">
        <authorList>
            <person name="Kim H.J."/>
            <person name="Triplett B.A."/>
        </authorList>
    </citation>
    <scope>NUCLEOTIDE SEQUENCE [LARGE SCALE GENOMIC DNA]</scope>
    <source>
        <strain evidence="7 8">DSM 29339</strain>
    </source>
</reference>
<dbReference type="Pfam" id="PF01594">
    <property type="entry name" value="AI-2E_transport"/>
    <property type="match status" value="1"/>
</dbReference>
<evidence type="ECO:0000313" key="8">
    <source>
        <dbReference type="Proteomes" id="UP000198426"/>
    </source>
</evidence>
<evidence type="ECO:0000256" key="1">
    <source>
        <dbReference type="ARBA" id="ARBA00004141"/>
    </source>
</evidence>
<proteinExistence type="inferred from homology"/>
<dbReference type="OrthoDB" id="8113547at2"/>
<feature type="transmembrane region" description="Helical" evidence="6">
    <location>
        <begin position="277"/>
        <end position="298"/>
    </location>
</feature>
<protein>
    <submittedName>
        <fullName evidence="7">Predicted PurR-regulated permease PerM</fullName>
    </submittedName>
</protein>
<evidence type="ECO:0000256" key="3">
    <source>
        <dbReference type="ARBA" id="ARBA00022692"/>
    </source>
</evidence>
<feature type="transmembrane region" description="Helical" evidence="6">
    <location>
        <begin position="156"/>
        <end position="179"/>
    </location>
</feature>
<name>A0A239H8M8_9RHOB</name>
<evidence type="ECO:0000256" key="5">
    <source>
        <dbReference type="ARBA" id="ARBA00023136"/>
    </source>
</evidence>
<comment type="similarity">
    <text evidence="2">Belongs to the autoinducer-2 exporter (AI-2E) (TC 2.A.86) family.</text>
</comment>
<gene>
    <name evidence="7" type="ORF">SAMN05421757_103284</name>
</gene>
<evidence type="ECO:0000313" key="7">
    <source>
        <dbReference type="EMBL" id="SNS77495.1"/>
    </source>
</evidence>
<dbReference type="EMBL" id="FZOY01000003">
    <property type="protein sequence ID" value="SNS77495.1"/>
    <property type="molecule type" value="Genomic_DNA"/>
</dbReference>
<sequence>MTPISERQIIDLAIRIGFIAIFVYGAVVLVAPLIGLMLWAVILAVAVYPLHLWLSRLLGGRVRISAGLLTTLGLLLVAGPVALLAAGIFEAANTVAASVDAGTFHIPPPPESIRDWALVGPKLHEVWTASHANLADTLGRFVPQILRAGGRVLGELAGLGIGLLMMALSVLIMGALLVVGPGFAAGTRTFADRIFETSGPELLDMAGATVRNVSRGVIGVAVIQALLAGIIMGAFGLAAAGPLALACLLLAVIQIGAGPVLLPTIIWAWTAMDTSQALLFTVLLAPVTIIDNILKPIFMGRGLDTPMLVILVGVLGGLMAYGVVGIFVGPVVLAVFHRLLVHWIAQPPAQSPAPVSATPEEPGGEAP</sequence>
<evidence type="ECO:0000256" key="2">
    <source>
        <dbReference type="ARBA" id="ARBA00009773"/>
    </source>
</evidence>
<feature type="transmembrane region" description="Helical" evidence="6">
    <location>
        <begin position="310"/>
        <end position="336"/>
    </location>
</feature>
<evidence type="ECO:0000256" key="6">
    <source>
        <dbReference type="SAM" id="Phobius"/>
    </source>
</evidence>
<keyword evidence="4 6" id="KW-1133">Transmembrane helix</keyword>
<dbReference type="AlphaFoldDB" id="A0A239H8M8"/>
<comment type="subcellular location">
    <subcellularLocation>
        <location evidence="1">Membrane</location>
        <topology evidence="1">Multi-pass membrane protein</topology>
    </subcellularLocation>
</comment>
<feature type="transmembrane region" description="Helical" evidence="6">
    <location>
        <begin position="36"/>
        <end position="54"/>
    </location>
</feature>
<feature type="transmembrane region" description="Helical" evidence="6">
    <location>
        <begin position="66"/>
        <end position="89"/>
    </location>
</feature>
<keyword evidence="5 6" id="KW-0472">Membrane</keyword>
<dbReference type="InterPro" id="IPR002549">
    <property type="entry name" value="AI-2E-like"/>
</dbReference>
<feature type="transmembrane region" description="Helical" evidence="6">
    <location>
        <begin position="217"/>
        <end position="237"/>
    </location>
</feature>
<organism evidence="7 8">
    <name type="scientific">Tropicimonas sediminicola</name>
    <dbReference type="NCBI Taxonomy" id="1031541"/>
    <lineage>
        <taxon>Bacteria</taxon>
        <taxon>Pseudomonadati</taxon>
        <taxon>Pseudomonadota</taxon>
        <taxon>Alphaproteobacteria</taxon>
        <taxon>Rhodobacterales</taxon>
        <taxon>Roseobacteraceae</taxon>
        <taxon>Tropicimonas</taxon>
    </lineage>
</organism>